<reference evidence="1 2" key="1">
    <citation type="journal article" date="2016" name="Nat. Commun.">
        <title>Thousands of microbial genomes shed light on interconnected biogeochemical processes in an aquifer system.</title>
        <authorList>
            <person name="Anantharaman K."/>
            <person name="Brown C.T."/>
            <person name="Hug L.A."/>
            <person name="Sharon I."/>
            <person name="Castelle C.J."/>
            <person name="Probst A.J."/>
            <person name="Thomas B.C."/>
            <person name="Singh A."/>
            <person name="Wilkins M.J."/>
            <person name="Karaoz U."/>
            <person name="Brodie E.L."/>
            <person name="Williams K.H."/>
            <person name="Hubbard S.S."/>
            <person name="Banfield J.F."/>
        </authorList>
    </citation>
    <scope>NUCLEOTIDE SEQUENCE [LARGE SCALE GENOMIC DNA]</scope>
</reference>
<evidence type="ECO:0008006" key="3">
    <source>
        <dbReference type="Google" id="ProtNLM"/>
    </source>
</evidence>
<proteinExistence type="predicted"/>
<protein>
    <recommendedName>
        <fullName evidence="3">Addiction module toxin RelE</fullName>
    </recommendedName>
</protein>
<organism evidence="1 2">
    <name type="scientific">candidate division WOR-1 bacterium RIFCSPHIGHO2_01_FULL_53_15</name>
    <dbReference type="NCBI Taxonomy" id="1802564"/>
    <lineage>
        <taxon>Bacteria</taxon>
        <taxon>Bacillati</taxon>
        <taxon>Saganbacteria</taxon>
    </lineage>
</organism>
<dbReference type="InterPro" id="IPR025354">
    <property type="entry name" value="DUF4258"/>
</dbReference>
<dbReference type="Pfam" id="PF14076">
    <property type="entry name" value="DUF4258"/>
    <property type="match status" value="1"/>
</dbReference>
<evidence type="ECO:0000313" key="2">
    <source>
        <dbReference type="Proteomes" id="UP000178724"/>
    </source>
</evidence>
<name>A0A1F4Q1N3_UNCSA</name>
<sequence length="73" mass="8276">MKISLTPHAKQRLSSRKIKISEIKIALQNKTTSVPAKKKGRHKICGNTNGKLLWVVYELRKASSILIITSYWA</sequence>
<accession>A0A1F4Q1N3</accession>
<gene>
    <name evidence="1" type="ORF">A2625_05210</name>
</gene>
<dbReference type="Proteomes" id="UP000178724">
    <property type="component" value="Unassembled WGS sequence"/>
</dbReference>
<evidence type="ECO:0000313" key="1">
    <source>
        <dbReference type="EMBL" id="OGB89831.1"/>
    </source>
</evidence>
<dbReference type="EMBL" id="METM01000020">
    <property type="protein sequence ID" value="OGB89831.1"/>
    <property type="molecule type" value="Genomic_DNA"/>
</dbReference>
<comment type="caution">
    <text evidence="1">The sequence shown here is derived from an EMBL/GenBank/DDBJ whole genome shotgun (WGS) entry which is preliminary data.</text>
</comment>
<dbReference type="AlphaFoldDB" id="A0A1F4Q1N3"/>